<proteinExistence type="predicted"/>
<accession>A0AAU7JJK5</accession>
<name>A0AAU7JJK5_9HYPH</name>
<feature type="compositionally biased region" description="Low complexity" evidence="1">
    <location>
        <begin position="12"/>
        <end position="38"/>
    </location>
</feature>
<evidence type="ECO:0000313" key="2">
    <source>
        <dbReference type="EMBL" id="XBO40552.1"/>
    </source>
</evidence>
<organism evidence="2">
    <name type="scientific">Alsobacter sp. KACC 23698</name>
    <dbReference type="NCBI Taxonomy" id="3149229"/>
    <lineage>
        <taxon>Bacteria</taxon>
        <taxon>Pseudomonadati</taxon>
        <taxon>Pseudomonadota</taxon>
        <taxon>Alphaproteobacteria</taxon>
        <taxon>Hyphomicrobiales</taxon>
        <taxon>Alsobacteraceae</taxon>
        <taxon>Alsobacter</taxon>
    </lineage>
</organism>
<feature type="region of interest" description="Disordered" evidence="1">
    <location>
        <begin position="1"/>
        <end position="38"/>
    </location>
</feature>
<sequence>MLSQADIDAFTAGESSEGGQAGEAPGQPHSPAQAVAPAPPRSSVAIWPAPRIPAVQPWFPLWWLRYPSRPGGEG</sequence>
<dbReference type="AlphaFoldDB" id="A0AAU7JJK5"/>
<protein>
    <submittedName>
        <fullName evidence="2">Uncharacterized protein</fullName>
    </submittedName>
</protein>
<dbReference type="RefSeq" id="WP_406857411.1">
    <property type="nucleotide sequence ID" value="NZ_CP157484.1"/>
</dbReference>
<dbReference type="EMBL" id="CP157484">
    <property type="protein sequence ID" value="XBO40552.1"/>
    <property type="molecule type" value="Genomic_DNA"/>
</dbReference>
<gene>
    <name evidence="2" type="ORF">ABEG18_07250</name>
</gene>
<evidence type="ECO:0000256" key="1">
    <source>
        <dbReference type="SAM" id="MobiDB-lite"/>
    </source>
</evidence>
<reference evidence="2" key="1">
    <citation type="submission" date="2024-05" db="EMBL/GenBank/DDBJ databases">
        <authorList>
            <person name="Kim S."/>
            <person name="Heo J."/>
            <person name="Choi H."/>
            <person name="Choi Y."/>
            <person name="Kwon S.-W."/>
            <person name="Kim Y."/>
        </authorList>
    </citation>
    <scope>NUCLEOTIDE SEQUENCE</scope>
    <source>
        <strain evidence="2">KACC 23698</strain>
    </source>
</reference>